<sequence length="235" mass="27193">MIWSSIINIFIDRISPKYFLILESKTSLVSNRERRDIFHETDEVRFIILLFIIIININSYSKDWTEGQKENEAGLIVIVCLKNRKVDHDSGKTNNIIFAQNQNIADKHSRLEPPCHWSLYTNQCASLSIRGWVREQVLYRSNRKDSYCILWINQYYKLSKTLQKLQLPYVDEFLVGIASLKLDFVTVIKKTHRCSLIHGTLYKCQTISDTSSTSPTGYGGGIFLTGTRDYNPSTL</sequence>
<gene>
    <name evidence="1" type="ORF">EZS28_034170</name>
</gene>
<organism evidence="1 2">
    <name type="scientific">Streblomastix strix</name>
    <dbReference type="NCBI Taxonomy" id="222440"/>
    <lineage>
        <taxon>Eukaryota</taxon>
        <taxon>Metamonada</taxon>
        <taxon>Preaxostyla</taxon>
        <taxon>Oxymonadida</taxon>
        <taxon>Streblomastigidae</taxon>
        <taxon>Streblomastix</taxon>
    </lineage>
</organism>
<evidence type="ECO:0000313" key="1">
    <source>
        <dbReference type="EMBL" id="KAA6370304.1"/>
    </source>
</evidence>
<dbReference type="EMBL" id="SNRW01015519">
    <property type="protein sequence ID" value="KAA6370304.1"/>
    <property type="molecule type" value="Genomic_DNA"/>
</dbReference>
<evidence type="ECO:0000313" key="2">
    <source>
        <dbReference type="Proteomes" id="UP000324800"/>
    </source>
</evidence>
<reference evidence="1 2" key="1">
    <citation type="submission" date="2019-03" db="EMBL/GenBank/DDBJ databases">
        <title>Single cell metagenomics reveals metabolic interactions within the superorganism composed of flagellate Streblomastix strix and complex community of Bacteroidetes bacteria on its surface.</title>
        <authorList>
            <person name="Treitli S.C."/>
            <person name="Kolisko M."/>
            <person name="Husnik F."/>
            <person name="Keeling P."/>
            <person name="Hampl V."/>
        </authorList>
    </citation>
    <scope>NUCLEOTIDE SEQUENCE [LARGE SCALE GENOMIC DNA]</scope>
    <source>
        <strain evidence="1">ST1C</strain>
    </source>
</reference>
<accession>A0A5J4UJB8</accession>
<dbReference type="InterPro" id="IPR013785">
    <property type="entry name" value="Aldolase_TIM"/>
</dbReference>
<dbReference type="SUPFAM" id="SSF51351">
    <property type="entry name" value="Triosephosphate isomerase (TIM)"/>
    <property type="match status" value="1"/>
</dbReference>
<dbReference type="GO" id="GO:0004807">
    <property type="term" value="F:triose-phosphate isomerase activity"/>
    <property type="evidence" value="ECO:0007669"/>
    <property type="project" value="InterPro"/>
</dbReference>
<dbReference type="InterPro" id="IPR035990">
    <property type="entry name" value="TIM_sf"/>
</dbReference>
<comment type="caution">
    <text evidence="1">The sequence shown here is derived from an EMBL/GenBank/DDBJ whole genome shotgun (WGS) entry which is preliminary data.</text>
</comment>
<dbReference type="Proteomes" id="UP000324800">
    <property type="component" value="Unassembled WGS sequence"/>
</dbReference>
<protein>
    <submittedName>
        <fullName evidence="1">Uncharacterized protein</fullName>
    </submittedName>
</protein>
<proteinExistence type="predicted"/>
<dbReference type="Gene3D" id="3.20.20.70">
    <property type="entry name" value="Aldolase class I"/>
    <property type="match status" value="1"/>
</dbReference>
<dbReference type="AlphaFoldDB" id="A0A5J4UJB8"/>
<name>A0A5J4UJB8_9EUKA</name>